<gene>
    <name evidence="9" type="ORF">HPB52_013337</name>
</gene>
<keyword evidence="3 8" id="KW-0812">Transmembrane</keyword>
<keyword evidence="6" id="KW-0675">Receptor</keyword>
<evidence type="ECO:0000256" key="8">
    <source>
        <dbReference type="SAM" id="Phobius"/>
    </source>
</evidence>
<evidence type="ECO:0000256" key="3">
    <source>
        <dbReference type="ARBA" id="ARBA00022692"/>
    </source>
</evidence>
<dbReference type="EMBL" id="JABSTV010001253">
    <property type="protein sequence ID" value="KAH7943931.1"/>
    <property type="molecule type" value="Genomic_DNA"/>
</dbReference>
<keyword evidence="7" id="KW-0325">Glycoprotein</keyword>
<evidence type="ECO:0008006" key="11">
    <source>
        <dbReference type="Google" id="ProtNLM"/>
    </source>
</evidence>
<evidence type="ECO:0000256" key="1">
    <source>
        <dbReference type="ARBA" id="ARBA00004651"/>
    </source>
</evidence>
<evidence type="ECO:0000256" key="4">
    <source>
        <dbReference type="ARBA" id="ARBA00022989"/>
    </source>
</evidence>
<comment type="caution">
    <text evidence="9">The sequence shown here is derived from an EMBL/GenBank/DDBJ whole genome shotgun (WGS) entry which is preliminary data.</text>
</comment>
<evidence type="ECO:0000256" key="7">
    <source>
        <dbReference type="ARBA" id="ARBA00023180"/>
    </source>
</evidence>
<evidence type="ECO:0000313" key="9">
    <source>
        <dbReference type="EMBL" id="KAH7943931.1"/>
    </source>
</evidence>
<keyword evidence="5 8" id="KW-0472">Membrane</keyword>
<feature type="transmembrane region" description="Helical" evidence="8">
    <location>
        <begin position="179"/>
        <end position="199"/>
    </location>
</feature>
<reference evidence="9" key="1">
    <citation type="journal article" date="2020" name="Cell">
        <title>Large-Scale Comparative Analyses of Tick Genomes Elucidate Their Genetic Diversity and Vector Capacities.</title>
        <authorList>
            <consortium name="Tick Genome and Microbiome Consortium (TIGMIC)"/>
            <person name="Jia N."/>
            <person name="Wang J."/>
            <person name="Shi W."/>
            <person name="Du L."/>
            <person name="Sun Y."/>
            <person name="Zhan W."/>
            <person name="Jiang J.F."/>
            <person name="Wang Q."/>
            <person name="Zhang B."/>
            <person name="Ji P."/>
            <person name="Bell-Sakyi L."/>
            <person name="Cui X.M."/>
            <person name="Yuan T.T."/>
            <person name="Jiang B.G."/>
            <person name="Yang W.F."/>
            <person name="Lam T.T."/>
            <person name="Chang Q.C."/>
            <person name="Ding S.J."/>
            <person name="Wang X.J."/>
            <person name="Zhu J.G."/>
            <person name="Ruan X.D."/>
            <person name="Zhao L."/>
            <person name="Wei J.T."/>
            <person name="Ye R.Z."/>
            <person name="Que T.C."/>
            <person name="Du C.H."/>
            <person name="Zhou Y.H."/>
            <person name="Cheng J.X."/>
            <person name="Dai P.F."/>
            <person name="Guo W.B."/>
            <person name="Han X.H."/>
            <person name="Huang E.J."/>
            <person name="Li L.F."/>
            <person name="Wei W."/>
            <person name="Gao Y.C."/>
            <person name="Liu J.Z."/>
            <person name="Shao H.Z."/>
            <person name="Wang X."/>
            <person name="Wang C.C."/>
            <person name="Yang T.C."/>
            <person name="Huo Q.B."/>
            <person name="Li W."/>
            <person name="Chen H.Y."/>
            <person name="Chen S.E."/>
            <person name="Zhou L.G."/>
            <person name="Ni X.B."/>
            <person name="Tian J.H."/>
            <person name="Sheng Y."/>
            <person name="Liu T."/>
            <person name="Pan Y.S."/>
            <person name="Xia L.Y."/>
            <person name="Li J."/>
            <person name="Zhao F."/>
            <person name="Cao W.C."/>
        </authorList>
    </citation>
    <scope>NUCLEOTIDE SEQUENCE</scope>
    <source>
        <strain evidence="9">Rsan-2018</strain>
    </source>
</reference>
<keyword evidence="4 8" id="KW-1133">Transmembrane helix</keyword>
<feature type="transmembrane region" description="Helical" evidence="8">
    <location>
        <begin position="211"/>
        <end position="231"/>
    </location>
</feature>
<dbReference type="PANTHER" id="PTHR42643">
    <property type="entry name" value="IONOTROPIC RECEPTOR 20A-RELATED"/>
    <property type="match status" value="1"/>
</dbReference>
<dbReference type="InterPro" id="IPR052192">
    <property type="entry name" value="Insect_Ionotropic_Sensory_Rcpt"/>
</dbReference>
<protein>
    <recommendedName>
        <fullName evidence="11">Ionotropic receptor</fullName>
    </recommendedName>
</protein>
<evidence type="ECO:0000256" key="6">
    <source>
        <dbReference type="ARBA" id="ARBA00023170"/>
    </source>
</evidence>
<feature type="transmembrane region" description="Helical" evidence="8">
    <location>
        <begin position="148"/>
        <end position="173"/>
    </location>
</feature>
<dbReference type="GO" id="GO:0005886">
    <property type="term" value="C:plasma membrane"/>
    <property type="evidence" value="ECO:0007669"/>
    <property type="project" value="UniProtKB-SubCell"/>
</dbReference>
<evidence type="ECO:0000256" key="2">
    <source>
        <dbReference type="ARBA" id="ARBA00022475"/>
    </source>
</evidence>
<keyword evidence="2" id="KW-1003">Cell membrane</keyword>
<reference evidence="9" key="2">
    <citation type="submission" date="2021-09" db="EMBL/GenBank/DDBJ databases">
        <authorList>
            <person name="Jia N."/>
            <person name="Wang J."/>
            <person name="Shi W."/>
            <person name="Du L."/>
            <person name="Sun Y."/>
            <person name="Zhan W."/>
            <person name="Jiang J."/>
            <person name="Wang Q."/>
            <person name="Zhang B."/>
            <person name="Ji P."/>
            <person name="Sakyi L.B."/>
            <person name="Cui X."/>
            <person name="Yuan T."/>
            <person name="Jiang B."/>
            <person name="Yang W."/>
            <person name="Lam T.T.-Y."/>
            <person name="Chang Q."/>
            <person name="Ding S."/>
            <person name="Wang X."/>
            <person name="Zhu J."/>
            <person name="Ruan X."/>
            <person name="Zhao L."/>
            <person name="Wei J."/>
            <person name="Que T."/>
            <person name="Du C."/>
            <person name="Cheng J."/>
            <person name="Dai P."/>
            <person name="Han X."/>
            <person name="Huang E."/>
            <person name="Gao Y."/>
            <person name="Liu J."/>
            <person name="Shao H."/>
            <person name="Ye R."/>
            <person name="Li L."/>
            <person name="Wei W."/>
            <person name="Wang X."/>
            <person name="Wang C."/>
            <person name="Huo Q."/>
            <person name="Li W."/>
            <person name="Guo W."/>
            <person name="Chen H."/>
            <person name="Chen S."/>
            <person name="Zhou L."/>
            <person name="Zhou L."/>
            <person name="Ni X."/>
            <person name="Tian J."/>
            <person name="Zhou Y."/>
            <person name="Sheng Y."/>
            <person name="Liu T."/>
            <person name="Pan Y."/>
            <person name="Xia L."/>
            <person name="Li J."/>
            <person name="Zhao F."/>
            <person name="Cao W."/>
        </authorList>
    </citation>
    <scope>NUCLEOTIDE SEQUENCE</scope>
    <source>
        <strain evidence="9">Rsan-2018</strain>
        <tissue evidence="9">Larvae</tissue>
    </source>
</reference>
<evidence type="ECO:0000256" key="5">
    <source>
        <dbReference type="ARBA" id="ARBA00023136"/>
    </source>
</evidence>
<dbReference type="AlphaFoldDB" id="A0A9D4SSL2"/>
<name>A0A9D4SSL2_RHISA</name>
<feature type="transmembrane region" description="Helical" evidence="8">
    <location>
        <begin position="416"/>
        <end position="438"/>
    </location>
</feature>
<dbReference type="Proteomes" id="UP000821837">
    <property type="component" value="Unassembled WGS sequence"/>
</dbReference>
<dbReference type="PANTHER" id="PTHR42643:SF38">
    <property type="entry name" value="IONOTROPIC RECEPTOR 100A"/>
    <property type="match status" value="1"/>
</dbReference>
<comment type="subcellular location">
    <subcellularLocation>
        <location evidence="1">Cell membrane</location>
        <topology evidence="1">Multi-pass membrane protein</topology>
    </subcellularLocation>
</comment>
<proteinExistence type="predicted"/>
<organism evidence="9 10">
    <name type="scientific">Rhipicephalus sanguineus</name>
    <name type="common">Brown dog tick</name>
    <name type="synonym">Ixodes sanguineus</name>
    <dbReference type="NCBI Taxonomy" id="34632"/>
    <lineage>
        <taxon>Eukaryota</taxon>
        <taxon>Metazoa</taxon>
        <taxon>Ecdysozoa</taxon>
        <taxon>Arthropoda</taxon>
        <taxon>Chelicerata</taxon>
        <taxon>Arachnida</taxon>
        <taxon>Acari</taxon>
        <taxon>Parasitiformes</taxon>
        <taxon>Ixodida</taxon>
        <taxon>Ixodoidea</taxon>
        <taxon>Ixodidae</taxon>
        <taxon>Rhipicephalinae</taxon>
        <taxon>Rhipicephalus</taxon>
        <taxon>Rhipicephalus</taxon>
    </lineage>
</organism>
<evidence type="ECO:0000313" key="10">
    <source>
        <dbReference type="Proteomes" id="UP000821837"/>
    </source>
</evidence>
<sequence length="459" mass="51544">MAPIGPKRLSWCSAWKSYAYLLDYNGRNRIGSVVIIPRLVWSQQIAKFAASREERGLVTWIIVSERSGQRYPIDIEDVSLFALSSVIIVSSEDSGFKWLDYLYSGKVDVIASAFGFTERRYGQVYATVNRFGGASYYVPKRTRVSDDLLLSILPLASLLLLSLVACVGAILLASKRSESLWQLSQDAFLALLASVFLFSSPLRSMRSSSRIVLAAWMAACFSLAAYTQSLLTASVTAGARWEADDTLEKIYPKLEAGELLPCVVARTYFDLLLREGGVHPSRRRNLIDAMAAAAAHRRARTSADDVAARNHESCLKKVAKGTHMYLTVNSDLCLYRGDSQPIAKGKEVLSRILGGFPMRNDYSFRREIAWLIRKAFEAGWETRWQRRMFWSCSEEYTGKSTRAPSSPLDARQFVGVFYGCCCASLASLATEILFSWIYRRKGMSRVFANDRRVHIDHKT</sequence>
<accession>A0A9D4SSL2</accession>
<keyword evidence="10" id="KW-1185">Reference proteome</keyword>